<comment type="caution">
    <text evidence="1">The sequence shown here is derived from an EMBL/GenBank/DDBJ whole genome shotgun (WGS) entry which is preliminary data.</text>
</comment>
<protein>
    <submittedName>
        <fullName evidence="1">Uncharacterized protein</fullName>
    </submittedName>
</protein>
<accession>A0A0F8X5A2</accession>
<name>A0A0F8X5A2_9ZZZZ</name>
<proteinExistence type="predicted"/>
<dbReference type="EMBL" id="LAZR01065151">
    <property type="protein sequence ID" value="KKK56115.1"/>
    <property type="molecule type" value="Genomic_DNA"/>
</dbReference>
<feature type="non-terminal residue" evidence="1">
    <location>
        <position position="48"/>
    </location>
</feature>
<dbReference type="AlphaFoldDB" id="A0A0F8X5A2"/>
<sequence>MVDDIRLGPKSGRATVAADDISGVLHRRVKVQHGADGSATDVSTASPM</sequence>
<organism evidence="1">
    <name type="scientific">marine sediment metagenome</name>
    <dbReference type="NCBI Taxonomy" id="412755"/>
    <lineage>
        <taxon>unclassified sequences</taxon>
        <taxon>metagenomes</taxon>
        <taxon>ecological metagenomes</taxon>
    </lineage>
</organism>
<reference evidence="1" key="1">
    <citation type="journal article" date="2015" name="Nature">
        <title>Complex archaea that bridge the gap between prokaryotes and eukaryotes.</title>
        <authorList>
            <person name="Spang A."/>
            <person name="Saw J.H."/>
            <person name="Jorgensen S.L."/>
            <person name="Zaremba-Niedzwiedzka K."/>
            <person name="Martijn J."/>
            <person name="Lind A.E."/>
            <person name="van Eijk R."/>
            <person name="Schleper C."/>
            <person name="Guy L."/>
            <person name="Ettema T.J."/>
        </authorList>
    </citation>
    <scope>NUCLEOTIDE SEQUENCE</scope>
</reference>
<evidence type="ECO:0000313" key="1">
    <source>
        <dbReference type="EMBL" id="KKK56115.1"/>
    </source>
</evidence>
<gene>
    <name evidence="1" type="ORF">LCGC14_3067790</name>
</gene>